<keyword evidence="3" id="KW-1185">Reference proteome</keyword>
<sequence length="440" mass="46243">MATDILIRFLGAGLINVGGDDAKLDRLRETAADLAATLEKTPSKAAAFALIAFDPEAPVDDPVIKETAEALQKRWATYVNTFSGTPVAVIRAILLDALVHAAEDDDKVGVAFVTSARNALPFMEAGNERAIWTDVVADIERRVDARAEAEWAAPSSITVPAMSFDAPKAVSTGVTFGSVDKAALTVQVLAAAGPQTATGQATGGNQYWPNQHPQQWAQQFSTRLAAAIADAVDALGKEANVEPIDLSGPLKGIAQAVTTHVEATLQAVTGASAGLQRRTNLIWWKETLYSPSARVSYRGMPTSTAAALMAFDLHQQVPTFSPASVAAFLHEAVLSLPSLDPAEGRPIRSLLEEAMASPELTPLREAAAQLVQDLAGRGPVLALLGHRSGRSTLDDDGFRAHVGVPAATPLTVPGWATWLFRELQAARAAQGGGGGQEART</sequence>
<accession>A0A7W4IWL5</accession>
<dbReference type="EMBL" id="JABEQD010000023">
    <property type="protein sequence ID" value="MBB2170358.1"/>
    <property type="molecule type" value="Genomic_DNA"/>
</dbReference>
<dbReference type="Proteomes" id="UP000559860">
    <property type="component" value="Unassembled WGS sequence"/>
</dbReference>
<dbReference type="Pfam" id="PF19994">
    <property type="entry name" value="GASH"/>
    <property type="match status" value="1"/>
</dbReference>
<evidence type="ECO:0000259" key="1">
    <source>
        <dbReference type="Pfam" id="PF19994"/>
    </source>
</evidence>
<name>A0A7W4IWL5_9PROT</name>
<gene>
    <name evidence="2" type="ORF">HLH36_18760</name>
</gene>
<feature type="domain" description="GTPase-associated system helical" evidence="1">
    <location>
        <begin position="8"/>
        <end position="427"/>
    </location>
</feature>
<proteinExistence type="predicted"/>
<comment type="caution">
    <text evidence="2">The sequence shown here is derived from an EMBL/GenBank/DDBJ whole genome shotgun (WGS) entry which is preliminary data.</text>
</comment>
<reference evidence="2 3" key="1">
    <citation type="submission" date="2020-04" db="EMBL/GenBank/DDBJ databases">
        <title>Description of novel Gluconacetobacter.</title>
        <authorList>
            <person name="Sombolestani A."/>
        </authorList>
    </citation>
    <scope>NUCLEOTIDE SEQUENCE [LARGE SCALE GENOMIC DNA]</scope>
    <source>
        <strain evidence="2 3">LMG 27801</strain>
    </source>
</reference>
<protein>
    <recommendedName>
        <fullName evidence="1">GTPase-associated system helical domain-containing protein</fullName>
    </recommendedName>
</protein>
<dbReference type="AlphaFoldDB" id="A0A7W4IWL5"/>
<dbReference type="InterPro" id="IPR045523">
    <property type="entry name" value="GASH"/>
</dbReference>
<organism evidence="2 3">
    <name type="scientific">Gluconacetobacter aggeris</name>
    <dbReference type="NCBI Taxonomy" id="1286186"/>
    <lineage>
        <taxon>Bacteria</taxon>
        <taxon>Pseudomonadati</taxon>
        <taxon>Pseudomonadota</taxon>
        <taxon>Alphaproteobacteria</taxon>
        <taxon>Acetobacterales</taxon>
        <taxon>Acetobacteraceae</taxon>
        <taxon>Gluconacetobacter</taxon>
    </lineage>
</organism>
<evidence type="ECO:0000313" key="3">
    <source>
        <dbReference type="Proteomes" id="UP000559860"/>
    </source>
</evidence>
<evidence type="ECO:0000313" key="2">
    <source>
        <dbReference type="EMBL" id="MBB2170358.1"/>
    </source>
</evidence>